<accession>A0A9P5SFU7</accession>
<keyword evidence="1" id="KW-0175">Coiled coil</keyword>
<feature type="region of interest" description="Disordered" evidence="2">
    <location>
        <begin position="743"/>
        <end position="812"/>
    </location>
</feature>
<dbReference type="EMBL" id="JAAAUY010000575">
    <property type="protein sequence ID" value="KAF9328331.1"/>
    <property type="molecule type" value="Genomic_DNA"/>
</dbReference>
<dbReference type="PANTHER" id="PTHR15157:SF5">
    <property type="entry name" value="UV RADIATION RESISTANCE-ASSOCIATED GENE PROTEIN"/>
    <property type="match status" value="1"/>
</dbReference>
<evidence type="ECO:0008006" key="5">
    <source>
        <dbReference type="Google" id="ProtNLM"/>
    </source>
</evidence>
<dbReference type="AlphaFoldDB" id="A0A9P5SFU7"/>
<name>A0A9P5SFU7_9FUNG</name>
<feature type="compositionally biased region" description="Polar residues" evidence="2">
    <location>
        <begin position="987"/>
        <end position="1000"/>
    </location>
</feature>
<protein>
    <recommendedName>
        <fullName evidence="5">UV radiation resistance associated protein</fullName>
    </recommendedName>
</protein>
<feature type="region of interest" description="Disordered" evidence="2">
    <location>
        <begin position="872"/>
        <end position="1000"/>
    </location>
</feature>
<evidence type="ECO:0000313" key="3">
    <source>
        <dbReference type="EMBL" id="KAF9328331.1"/>
    </source>
</evidence>
<feature type="region of interest" description="Disordered" evidence="2">
    <location>
        <begin position="680"/>
        <end position="720"/>
    </location>
</feature>
<evidence type="ECO:0000256" key="1">
    <source>
        <dbReference type="ARBA" id="ARBA00023054"/>
    </source>
</evidence>
<evidence type="ECO:0000313" key="4">
    <source>
        <dbReference type="Proteomes" id="UP000696485"/>
    </source>
</evidence>
<proteinExistence type="predicted"/>
<sequence>MQRVRHIQCIIARNLTFTQNSNQRTLASALAQPNSQLANTSNTQAYPYHARSITPSVELPSGASSPTRSYFRSPWKSYQGIQKVKGPGSETGSTSASDSGRTSMIREPIARLSAGLKASVFSATSESGYVSESGTASGLERHFTEERSGLGSGSKSGSWNQKESSLNGRLGNPASVPSTPPPTRDRYLSPNTINSNKDPAEVTRLAKEIDQQISIQDDDSRSASDMDESQLPQFINKERAASKPILLDSYFTLHEPTNDTVIYTSETVVGTNNPKYSPIEQHQFVEDAAKRSNSVTVKIWAGLHGSETSLLLEWRVQLCCLRFIGKELRDIPAGLPNNTILFGLENGFYTAPDDEDMTDHHDHSNAQDSMPPHSMTSRSYTYESVMRLNNLHECIADTKKSRDEIKHNIEVALNKDSAPMIMGRVHGETVASSETTQDTAAALKKEHAARRQALIDSRERGATQDMYLEENMTNLANNKESLFNTLKEYSTKRTELIATLFTIFPITETENDPNLLKICNVPLPNSVYIGYDEDMVAISLGFVSHFVTMLAHYLNLPLRYPLTPMGSRAFVLDPVSLLVGPKEFPLFGKGQDRHRFEYGVFLLNKDIEQLMNSQGLNFMDLRQTLPNLRYLMETLLTTSPAQSMLYRSKFMNRKKQDRLEQERLNDLFIISLEQREFEHILHPGKDNEDSSTDTGRRRHEKQLSAGSSMTAPAESRRLTNISSERMPLLVREYDPIDGEYTLVLTDPASPRSNASRKSATAGNSKLNDDGPDVYRTPRASHAVVSTRSDEGLDVPTWSEAAENDDEDDADMTAVGDKFDSTRESSTGSSGTQASVGITSTLTRVLLDSASSDASSVRKIDTRRFSIATDIHQIGSQAPSSPPFSKSTPTIQPPSSPLLMLEKNNRRNRSRSSGSNIGSQPPVLEGHFDPTDTFAGSNMADIPPLPPRSQPHPPPVVANSRASRLGAKLVKSATTVSSATKEAILRRQGTSPTSNVLEASG</sequence>
<feature type="compositionally biased region" description="Polar residues" evidence="2">
    <location>
        <begin position="750"/>
        <end position="765"/>
    </location>
</feature>
<feature type="region of interest" description="Disordered" evidence="2">
    <location>
        <begin position="353"/>
        <end position="377"/>
    </location>
</feature>
<organism evidence="3 4">
    <name type="scientific">Podila minutissima</name>
    <dbReference type="NCBI Taxonomy" id="64525"/>
    <lineage>
        <taxon>Eukaryota</taxon>
        <taxon>Fungi</taxon>
        <taxon>Fungi incertae sedis</taxon>
        <taxon>Mucoromycota</taxon>
        <taxon>Mortierellomycotina</taxon>
        <taxon>Mortierellomycetes</taxon>
        <taxon>Mortierellales</taxon>
        <taxon>Mortierellaceae</taxon>
        <taxon>Podila</taxon>
    </lineage>
</organism>
<dbReference type="PANTHER" id="PTHR15157">
    <property type="entry name" value="UV RADIATION RESISTANCE-ASSOCIATED GENE PROTEIN"/>
    <property type="match status" value="1"/>
</dbReference>
<keyword evidence="4" id="KW-1185">Reference proteome</keyword>
<dbReference type="GO" id="GO:0035493">
    <property type="term" value="P:SNARE complex assembly"/>
    <property type="evidence" value="ECO:0007669"/>
    <property type="project" value="TreeGrafter"/>
</dbReference>
<feature type="region of interest" description="Disordered" evidence="2">
    <location>
        <begin position="146"/>
        <end position="200"/>
    </location>
</feature>
<comment type="caution">
    <text evidence="3">The sequence shown here is derived from an EMBL/GenBank/DDBJ whole genome shotgun (WGS) entry which is preliminary data.</text>
</comment>
<feature type="compositionally biased region" description="Acidic residues" evidence="2">
    <location>
        <begin position="801"/>
        <end position="810"/>
    </location>
</feature>
<gene>
    <name evidence="3" type="ORF">BG006_008465</name>
</gene>
<dbReference type="GO" id="GO:0005768">
    <property type="term" value="C:endosome"/>
    <property type="evidence" value="ECO:0007669"/>
    <property type="project" value="TreeGrafter"/>
</dbReference>
<feature type="region of interest" description="Disordered" evidence="2">
    <location>
        <begin position="81"/>
        <end position="104"/>
    </location>
</feature>
<reference evidence="3" key="1">
    <citation type="journal article" date="2020" name="Fungal Divers.">
        <title>Resolving the Mortierellaceae phylogeny through synthesis of multi-gene phylogenetics and phylogenomics.</title>
        <authorList>
            <person name="Vandepol N."/>
            <person name="Liber J."/>
            <person name="Desiro A."/>
            <person name="Na H."/>
            <person name="Kennedy M."/>
            <person name="Barry K."/>
            <person name="Grigoriev I.V."/>
            <person name="Miller A.N."/>
            <person name="O'Donnell K."/>
            <person name="Stajich J.E."/>
            <person name="Bonito G."/>
        </authorList>
    </citation>
    <scope>NUCLEOTIDE SEQUENCE</scope>
    <source>
        <strain evidence="3">NVP1</strain>
    </source>
</reference>
<evidence type="ECO:0000256" key="2">
    <source>
        <dbReference type="SAM" id="MobiDB-lite"/>
    </source>
</evidence>
<feature type="compositionally biased region" description="Polar residues" evidence="2">
    <location>
        <begin position="90"/>
        <end position="102"/>
    </location>
</feature>
<dbReference type="Proteomes" id="UP000696485">
    <property type="component" value="Unassembled WGS sequence"/>
</dbReference>
<dbReference type="GO" id="GO:0000323">
    <property type="term" value="C:lytic vacuole"/>
    <property type="evidence" value="ECO:0007669"/>
    <property type="project" value="TreeGrafter"/>
</dbReference>
<feature type="compositionally biased region" description="Pro residues" evidence="2">
    <location>
        <begin position="942"/>
        <end position="955"/>
    </location>
</feature>
<dbReference type="GO" id="GO:0000149">
    <property type="term" value="F:SNARE binding"/>
    <property type="evidence" value="ECO:0007669"/>
    <property type="project" value="TreeGrafter"/>
</dbReference>